<keyword evidence="5 7" id="KW-1133">Transmembrane helix</keyword>
<feature type="transmembrane region" description="Helical" evidence="7">
    <location>
        <begin position="248"/>
        <end position="269"/>
    </location>
</feature>
<feature type="transmembrane region" description="Helical" evidence="7">
    <location>
        <begin position="38"/>
        <end position="61"/>
    </location>
</feature>
<dbReference type="RefSeq" id="WP_146921479.1">
    <property type="nucleotide sequence ID" value="NZ_VORW01000038.1"/>
</dbReference>
<accession>A0A5C7AAW4</accession>
<feature type="transmembrane region" description="Helical" evidence="7">
    <location>
        <begin position="82"/>
        <end position="103"/>
    </location>
</feature>
<comment type="caution">
    <text evidence="9">The sequence shown here is derived from an EMBL/GenBank/DDBJ whole genome shotgun (WGS) entry which is preliminary data.</text>
</comment>
<sequence>MYINSINYFRGISIIFIVFGHCLGLADFMYDSMAGNTLWNLTLGGTYFFVFISGFLFHHIFYQKFEFKKFMIRKIKYVLCPYLILSTLPILYLILRICIASIFSPSSFTYYYEALLSIPLFRIYVMGVGFYGGYWFIPFIMIIFALSPIFVRFIKLKLKAQIITILFLLICSVFIHRGTYQNVFSVFQNVLNFTPIYLIGIISSEKKDIIYSKIKGREFYILSLVITLAIFQAYIGRSGGYFKDPFTFGGINFIIIQKILFCFFFMIWLNRFEKYKLKLLKIFAENSFGIYFTHGIIIIILSKIKYGLGISFTSNSFIIYCLVTMLVFFLSISVTLFVKRLFPKHSRYLVGS</sequence>
<proteinExistence type="inferred from homology"/>
<gene>
    <name evidence="9" type="ORF">ESV85_21975</name>
</gene>
<feature type="transmembrane region" description="Helical" evidence="7">
    <location>
        <begin position="219"/>
        <end position="236"/>
    </location>
</feature>
<evidence type="ECO:0000256" key="6">
    <source>
        <dbReference type="ARBA" id="ARBA00023136"/>
    </source>
</evidence>
<protein>
    <submittedName>
        <fullName evidence="9">Acyltransferase</fullName>
    </submittedName>
</protein>
<evidence type="ECO:0000256" key="2">
    <source>
        <dbReference type="ARBA" id="ARBA00007400"/>
    </source>
</evidence>
<organism evidence="9 10">
    <name type="scientific">Algoriphagus aquimarinus</name>
    <dbReference type="NCBI Taxonomy" id="237018"/>
    <lineage>
        <taxon>Bacteria</taxon>
        <taxon>Pseudomonadati</taxon>
        <taxon>Bacteroidota</taxon>
        <taxon>Cytophagia</taxon>
        <taxon>Cytophagales</taxon>
        <taxon>Cyclobacteriaceae</taxon>
        <taxon>Algoriphagus</taxon>
    </lineage>
</organism>
<keyword evidence="3" id="KW-1003">Cell membrane</keyword>
<dbReference type="GO" id="GO:0016413">
    <property type="term" value="F:O-acetyltransferase activity"/>
    <property type="evidence" value="ECO:0007669"/>
    <property type="project" value="TreeGrafter"/>
</dbReference>
<feature type="domain" description="Acyltransferase 3" evidence="8">
    <location>
        <begin position="4"/>
        <end position="334"/>
    </location>
</feature>
<evidence type="ECO:0000313" key="10">
    <source>
        <dbReference type="Proteomes" id="UP000321935"/>
    </source>
</evidence>
<dbReference type="PANTHER" id="PTHR40074">
    <property type="entry name" value="O-ACETYLTRANSFERASE WECH"/>
    <property type="match status" value="1"/>
</dbReference>
<keyword evidence="9" id="KW-0012">Acyltransferase</keyword>
<comment type="similarity">
    <text evidence="2">Belongs to the acyltransferase 3 family.</text>
</comment>
<evidence type="ECO:0000259" key="8">
    <source>
        <dbReference type="Pfam" id="PF01757"/>
    </source>
</evidence>
<evidence type="ECO:0000313" key="9">
    <source>
        <dbReference type="EMBL" id="TXE01841.1"/>
    </source>
</evidence>
<dbReference type="Proteomes" id="UP000321935">
    <property type="component" value="Unassembled WGS sequence"/>
</dbReference>
<evidence type="ECO:0000256" key="3">
    <source>
        <dbReference type="ARBA" id="ARBA00022475"/>
    </source>
</evidence>
<dbReference type="PANTHER" id="PTHR40074:SF2">
    <property type="entry name" value="O-ACETYLTRANSFERASE WECH"/>
    <property type="match status" value="1"/>
</dbReference>
<comment type="subcellular location">
    <subcellularLocation>
        <location evidence="1">Cell membrane</location>
        <topology evidence="1">Multi-pass membrane protein</topology>
    </subcellularLocation>
</comment>
<evidence type="ECO:0000256" key="7">
    <source>
        <dbReference type="SAM" id="Phobius"/>
    </source>
</evidence>
<dbReference type="Pfam" id="PF01757">
    <property type="entry name" value="Acyl_transf_3"/>
    <property type="match status" value="1"/>
</dbReference>
<reference evidence="9 10" key="1">
    <citation type="submission" date="2019-08" db="EMBL/GenBank/DDBJ databases">
        <title>Genomes sequence of Algoriphagus aquimarinus ACAM450.</title>
        <authorList>
            <person name="Bowman J.P."/>
        </authorList>
    </citation>
    <scope>NUCLEOTIDE SEQUENCE [LARGE SCALE GENOMIC DNA]</scope>
    <source>
        <strain evidence="9 10">ACAM 450</strain>
    </source>
</reference>
<keyword evidence="9" id="KW-0808">Transferase</keyword>
<evidence type="ECO:0000256" key="1">
    <source>
        <dbReference type="ARBA" id="ARBA00004651"/>
    </source>
</evidence>
<name>A0A5C7AAW4_9BACT</name>
<dbReference type="EMBL" id="VORW01000038">
    <property type="protein sequence ID" value="TXE01841.1"/>
    <property type="molecule type" value="Genomic_DNA"/>
</dbReference>
<feature type="transmembrane region" description="Helical" evidence="7">
    <location>
        <begin position="123"/>
        <end position="146"/>
    </location>
</feature>
<dbReference type="OrthoDB" id="7579632at2"/>
<dbReference type="AlphaFoldDB" id="A0A5C7AAW4"/>
<feature type="transmembrane region" description="Helical" evidence="7">
    <location>
        <begin position="158"/>
        <end position="176"/>
    </location>
</feature>
<evidence type="ECO:0000256" key="4">
    <source>
        <dbReference type="ARBA" id="ARBA00022692"/>
    </source>
</evidence>
<feature type="transmembrane region" description="Helical" evidence="7">
    <location>
        <begin position="317"/>
        <end position="338"/>
    </location>
</feature>
<feature type="transmembrane region" description="Helical" evidence="7">
    <location>
        <begin position="7"/>
        <end position="26"/>
    </location>
</feature>
<dbReference type="InterPro" id="IPR002656">
    <property type="entry name" value="Acyl_transf_3_dom"/>
</dbReference>
<dbReference type="GO" id="GO:0005886">
    <property type="term" value="C:plasma membrane"/>
    <property type="evidence" value="ECO:0007669"/>
    <property type="project" value="UniProtKB-SubCell"/>
</dbReference>
<keyword evidence="4 7" id="KW-0812">Transmembrane</keyword>
<dbReference type="GO" id="GO:0009246">
    <property type="term" value="P:enterobacterial common antigen biosynthetic process"/>
    <property type="evidence" value="ECO:0007669"/>
    <property type="project" value="TreeGrafter"/>
</dbReference>
<keyword evidence="6 7" id="KW-0472">Membrane</keyword>
<evidence type="ECO:0000256" key="5">
    <source>
        <dbReference type="ARBA" id="ARBA00022989"/>
    </source>
</evidence>
<feature type="transmembrane region" description="Helical" evidence="7">
    <location>
        <begin position="182"/>
        <end position="199"/>
    </location>
</feature>
<feature type="transmembrane region" description="Helical" evidence="7">
    <location>
        <begin position="290"/>
        <end position="311"/>
    </location>
</feature>